<dbReference type="EMBL" id="SOBK01000015">
    <property type="protein sequence ID" value="TDT85567.1"/>
    <property type="molecule type" value="Genomic_DNA"/>
</dbReference>
<accession>A0A126QN20</accession>
<dbReference type="RefSeq" id="WP_066802767.1">
    <property type="nucleotide sequence ID" value="NZ_CAUVXY020000015.1"/>
</dbReference>
<reference evidence="2 4" key="1">
    <citation type="journal article" date="2016" name="Front. Microbiol.">
        <title>Genome Sequence of the Piezophilic, Mesophilic Sulfate-Reducing Bacterium Desulfovibrio indicus J2T.</title>
        <authorList>
            <person name="Cao J."/>
            <person name="Maignien L."/>
            <person name="Shao Z."/>
            <person name="Alain K."/>
            <person name="Jebbar M."/>
        </authorList>
    </citation>
    <scope>NUCLEOTIDE SEQUENCE [LARGE SCALE GENOMIC DNA]</scope>
    <source>
        <strain evidence="2 4">J2</strain>
    </source>
</reference>
<feature type="domain" description="Dinitrogenase iron-molybdenum cofactor biosynthesis" evidence="1">
    <location>
        <begin position="10"/>
        <end position="100"/>
    </location>
</feature>
<organism evidence="3 5">
    <name type="scientific">Pseudodesulfovibrio indicus</name>
    <dbReference type="NCBI Taxonomy" id="1716143"/>
    <lineage>
        <taxon>Bacteria</taxon>
        <taxon>Pseudomonadati</taxon>
        <taxon>Thermodesulfobacteriota</taxon>
        <taxon>Desulfovibrionia</taxon>
        <taxon>Desulfovibrionales</taxon>
        <taxon>Desulfovibrionaceae</taxon>
    </lineage>
</organism>
<dbReference type="AlphaFoldDB" id="A0A126QN20"/>
<sequence length="112" mass="12461">MENILIPIMDNELAPRFDLAPEVLILSVTRETSAMGRISEKVITFEAPSAEAMYRLVMAENIQTIICAGIEKEVFEFLKRKGIKVIDNVCGPADPVLEAYLIGKLSPGQNYF</sequence>
<dbReference type="InterPro" id="IPR036105">
    <property type="entry name" value="DiNase_FeMo-co_biosyn_sf"/>
</dbReference>
<evidence type="ECO:0000313" key="3">
    <source>
        <dbReference type="EMBL" id="TDT85567.1"/>
    </source>
</evidence>
<dbReference type="OrthoDB" id="5457537at2"/>
<evidence type="ECO:0000313" key="2">
    <source>
        <dbReference type="EMBL" id="AMK11284.1"/>
    </source>
</evidence>
<proteinExistence type="predicted"/>
<dbReference type="Proteomes" id="UP000055611">
    <property type="component" value="Chromosome"/>
</dbReference>
<keyword evidence="4" id="KW-1185">Reference proteome</keyword>
<dbReference type="Pfam" id="PF02579">
    <property type="entry name" value="Nitro_FeMo-Co"/>
    <property type="match status" value="1"/>
</dbReference>
<dbReference type="Proteomes" id="UP000295506">
    <property type="component" value="Unassembled WGS sequence"/>
</dbReference>
<protein>
    <submittedName>
        <fullName evidence="2">Dinitrogenase iron-molybdenum cofactor biosynthesis protein</fullName>
    </submittedName>
    <submittedName>
        <fullName evidence="3">Fe-Mo cluster-binding NifX family protein</fullName>
    </submittedName>
</protein>
<evidence type="ECO:0000259" key="1">
    <source>
        <dbReference type="Pfam" id="PF02579"/>
    </source>
</evidence>
<evidence type="ECO:0000313" key="4">
    <source>
        <dbReference type="Proteomes" id="UP000055611"/>
    </source>
</evidence>
<dbReference type="Gene3D" id="3.30.420.130">
    <property type="entry name" value="Dinitrogenase iron-molybdenum cofactor biosynthesis domain"/>
    <property type="match status" value="1"/>
</dbReference>
<name>A0A126QN20_9BACT</name>
<gene>
    <name evidence="2" type="ORF">AWY79_09225</name>
    <name evidence="3" type="ORF">EDC59_11545</name>
</gene>
<reference evidence="3 5" key="2">
    <citation type="submission" date="2019-03" db="EMBL/GenBank/DDBJ databases">
        <title>Genomic Encyclopedia of Type Strains, Phase IV (KMG-IV): sequencing the most valuable type-strain genomes for metagenomic binning, comparative biology and taxonomic classification.</title>
        <authorList>
            <person name="Goeker M."/>
        </authorList>
    </citation>
    <scope>NUCLEOTIDE SEQUENCE [LARGE SCALE GENOMIC DNA]</scope>
    <source>
        <strain evidence="3 5">DSM 101483</strain>
    </source>
</reference>
<dbReference type="InterPro" id="IPR003731">
    <property type="entry name" value="Di-Nase_FeMo-co_biosynth"/>
</dbReference>
<dbReference type="SUPFAM" id="SSF53146">
    <property type="entry name" value="Nitrogenase accessory factor-like"/>
    <property type="match status" value="1"/>
</dbReference>
<evidence type="ECO:0000313" key="5">
    <source>
        <dbReference type="Proteomes" id="UP000295506"/>
    </source>
</evidence>
<dbReference type="EMBL" id="CP014206">
    <property type="protein sequence ID" value="AMK11284.1"/>
    <property type="molecule type" value="Genomic_DNA"/>
</dbReference>
<dbReference type="KEGG" id="dej:AWY79_09225"/>